<dbReference type="InterPro" id="IPR013655">
    <property type="entry name" value="PAS_fold_3"/>
</dbReference>
<evidence type="ECO:0000256" key="5">
    <source>
        <dbReference type="ARBA" id="ARBA00022777"/>
    </source>
</evidence>
<dbReference type="SMART" id="SM00387">
    <property type="entry name" value="HATPase_c"/>
    <property type="match status" value="1"/>
</dbReference>
<organism evidence="12 13">
    <name type="scientific">Caulobacter hibisci</name>
    <dbReference type="NCBI Taxonomy" id="2035993"/>
    <lineage>
        <taxon>Bacteria</taxon>
        <taxon>Pseudomonadati</taxon>
        <taxon>Pseudomonadota</taxon>
        <taxon>Alphaproteobacteria</taxon>
        <taxon>Caulobacterales</taxon>
        <taxon>Caulobacteraceae</taxon>
        <taxon>Caulobacter</taxon>
    </lineage>
</organism>
<keyword evidence="5" id="KW-0418">Kinase</keyword>
<evidence type="ECO:0000256" key="4">
    <source>
        <dbReference type="ARBA" id="ARBA00022679"/>
    </source>
</evidence>
<dbReference type="Gene3D" id="1.10.287.130">
    <property type="match status" value="1"/>
</dbReference>
<dbReference type="InterPro" id="IPR036097">
    <property type="entry name" value="HisK_dim/P_sf"/>
</dbReference>
<dbReference type="Pfam" id="PF00072">
    <property type="entry name" value="Response_reg"/>
    <property type="match status" value="1"/>
</dbReference>
<comment type="catalytic activity">
    <reaction evidence="1">
        <text>ATP + protein L-histidine = ADP + protein N-phospho-L-histidine.</text>
        <dbReference type="EC" id="2.7.13.3"/>
    </reaction>
</comment>
<dbReference type="Gene3D" id="3.30.450.20">
    <property type="entry name" value="PAS domain"/>
    <property type="match status" value="3"/>
</dbReference>
<dbReference type="EMBL" id="JADWOX010000001">
    <property type="protein sequence ID" value="MBI1682608.1"/>
    <property type="molecule type" value="Genomic_DNA"/>
</dbReference>
<dbReference type="PRINTS" id="PR00344">
    <property type="entry name" value="BCTRLSENSOR"/>
</dbReference>
<evidence type="ECO:0000313" key="13">
    <source>
        <dbReference type="Proteomes" id="UP000639859"/>
    </source>
</evidence>
<evidence type="ECO:0000256" key="6">
    <source>
        <dbReference type="PROSITE-ProRule" id="PRU00169"/>
    </source>
</evidence>
<evidence type="ECO:0000259" key="9">
    <source>
        <dbReference type="PROSITE" id="PS50110"/>
    </source>
</evidence>
<dbReference type="NCBIfam" id="TIGR00229">
    <property type="entry name" value="sensory_box"/>
    <property type="match status" value="2"/>
</dbReference>
<dbReference type="SMART" id="SM00091">
    <property type="entry name" value="PAS"/>
    <property type="match status" value="2"/>
</dbReference>
<dbReference type="EC" id="2.7.13.3" evidence="2"/>
<dbReference type="InterPro" id="IPR005467">
    <property type="entry name" value="His_kinase_dom"/>
</dbReference>
<dbReference type="Pfam" id="PF02518">
    <property type="entry name" value="HATPase_c"/>
    <property type="match status" value="1"/>
</dbReference>
<evidence type="ECO:0000259" key="8">
    <source>
        <dbReference type="PROSITE" id="PS50109"/>
    </source>
</evidence>
<sequence>MDIEGEIEAGGNDAQADAAALFAGPGEVRSLARGLDWSSTPLGPTLDWSPALRTLARSMFDSPFPICLWSGPDYALIYNDPYRRILAAKHPAALGRPGSIVWAEIWEELQPQFDGVRAGGDPVYFEDAPFLMARLEGGGTETAWFNYSLSALRDEDGSVAAVLNITPETTRRVVLEQRLHDKQAALVASEERLRLAADNADVGFWDVDVINDRLIWPALTKAMFGISADVPVTMEDFYQGLHPDDREATTAAYLAAADPARRAVYDVEYRTIGKEDGVERWIAAKGRGVFDGAGNCVRVTGTVLEITARKAAEIRRGALVDLTQAIRDIKDPADIAYAAAELLGRTLGASRVGYSAIDHDAETLHTERDWTAPGVETLAGVLPLRVYGSFIDSLKRGEFTVIDDVRTDARTAGPAAEALEGKNTRAFVNAPVLEQGKLVAVFFVNHREKRDWSEGDLSLIWEFADRTRTAVERVRGEHALRDSEARLRELNETLEAQVEARSAERDRLWNLSQDMLARADYTGMMSAVSPAWTQVLGWSERELLTRGYATFMHPEDEPPTLAAIGRMAQTGQPARFENRISTSDGGWKHIEWTVAPEADGVNFIAVGRDLSHAKAREADLEQAQEALRQSQKMEAMGSLTGGVAHDFNNLLTPIIGSLDMLVRKAVGSERERRLIDGALQSAERAKTLVQRLLAFARRQPLQPTAVDVPQLVDGMVGLLGSTLGPMIDVRVDLSKDLPPAKADPNQLEMALLNLAVNARDAMPDGGELTITARRESVKGAHPSGVKPGHYVRLGVADTGAGMDEATLRRATEPFFSTKGIGKGTGLGLSMVHGLAAQLGGGLSIASAPGRGTAIELLLPIGSAVIGGDEALYAPPPAVKARGVALLVDDEELVRMSTADMLVDFGYEVVETSSAEEALSLLHSGLHPTLVVTDHLMPGMSGAQLARVLRVERPQLPVLIVSGYAEAEGIDPEVARLTKPFRSAELAESLSAINATTD</sequence>
<dbReference type="SUPFAM" id="SSF55785">
    <property type="entry name" value="PYP-like sensor domain (PAS domain)"/>
    <property type="match status" value="2"/>
</dbReference>
<comment type="caution">
    <text evidence="12">The sequence shown here is derived from an EMBL/GenBank/DDBJ whole genome shotgun (WGS) entry which is preliminary data.</text>
</comment>
<name>A0ABS0SSQ2_9CAUL</name>
<evidence type="ECO:0000256" key="3">
    <source>
        <dbReference type="ARBA" id="ARBA00022553"/>
    </source>
</evidence>
<evidence type="ECO:0000313" key="12">
    <source>
        <dbReference type="EMBL" id="MBI1682608.1"/>
    </source>
</evidence>
<keyword evidence="3 6" id="KW-0597">Phosphoprotein</keyword>
<protein>
    <recommendedName>
        <fullName evidence="2">histidine kinase</fullName>
        <ecNumber evidence="2">2.7.13.3</ecNumber>
    </recommendedName>
</protein>
<feature type="domain" description="PAC" evidence="11">
    <location>
        <begin position="265"/>
        <end position="318"/>
    </location>
</feature>
<evidence type="ECO:0000256" key="2">
    <source>
        <dbReference type="ARBA" id="ARBA00012438"/>
    </source>
</evidence>
<dbReference type="PROSITE" id="PS50109">
    <property type="entry name" value="HIS_KIN"/>
    <property type="match status" value="1"/>
</dbReference>
<dbReference type="InterPro" id="IPR003018">
    <property type="entry name" value="GAF"/>
</dbReference>
<feature type="domain" description="Response regulatory" evidence="9">
    <location>
        <begin position="883"/>
        <end position="993"/>
    </location>
</feature>
<dbReference type="InterPro" id="IPR001789">
    <property type="entry name" value="Sig_transdc_resp-reg_receiver"/>
</dbReference>
<dbReference type="SUPFAM" id="SSF47384">
    <property type="entry name" value="Homodimeric domain of signal transducing histidine kinase"/>
    <property type="match status" value="1"/>
</dbReference>
<dbReference type="SUPFAM" id="SSF55781">
    <property type="entry name" value="GAF domain-like"/>
    <property type="match status" value="1"/>
</dbReference>
<dbReference type="SUPFAM" id="SSF55874">
    <property type="entry name" value="ATPase domain of HSP90 chaperone/DNA topoisomerase II/histidine kinase"/>
    <property type="match status" value="1"/>
</dbReference>
<accession>A0ABS0SSQ2</accession>
<feature type="domain" description="Histidine kinase" evidence="8">
    <location>
        <begin position="642"/>
        <end position="862"/>
    </location>
</feature>
<dbReference type="InterPro" id="IPR035965">
    <property type="entry name" value="PAS-like_dom_sf"/>
</dbReference>
<keyword evidence="13" id="KW-1185">Reference proteome</keyword>
<evidence type="ECO:0000259" key="11">
    <source>
        <dbReference type="PROSITE" id="PS50113"/>
    </source>
</evidence>
<dbReference type="PROSITE" id="PS50113">
    <property type="entry name" value="PAC"/>
    <property type="match status" value="1"/>
</dbReference>
<dbReference type="CDD" id="cd00130">
    <property type="entry name" value="PAS"/>
    <property type="match status" value="1"/>
</dbReference>
<feature type="coiled-coil region" evidence="7">
    <location>
        <begin position="480"/>
        <end position="507"/>
    </location>
</feature>
<proteinExistence type="predicted"/>
<dbReference type="Pfam" id="PF01590">
    <property type="entry name" value="GAF"/>
    <property type="match status" value="1"/>
</dbReference>
<dbReference type="InterPro" id="IPR001610">
    <property type="entry name" value="PAC"/>
</dbReference>
<dbReference type="PROSITE" id="PS50112">
    <property type="entry name" value="PAS"/>
    <property type="match status" value="1"/>
</dbReference>
<dbReference type="InterPro" id="IPR036890">
    <property type="entry name" value="HATPase_C_sf"/>
</dbReference>
<evidence type="ECO:0000256" key="7">
    <source>
        <dbReference type="SAM" id="Coils"/>
    </source>
</evidence>
<dbReference type="Pfam" id="PF00512">
    <property type="entry name" value="HisKA"/>
    <property type="match status" value="1"/>
</dbReference>
<dbReference type="SMART" id="SM00086">
    <property type="entry name" value="PAC"/>
    <property type="match status" value="2"/>
</dbReference>
<dbReference type="SUPFAM" id="SSF52172">
    <property type="entry name" value="CheY-like"/>
    <property type="match status" value="1"/>
</dbReference>
<dbReference type="Gene3D" id="3.30.450.40">
    <property type="match status" value="1"/>
</dbReference>
<evidence type="ECO:0000256" key="1">
    <source>
        <dbReference type="ARBA" id="ARBA00000085"/>
    </source>
</evidence>
<feature type="modified residue" description="4-aspartylphosphate" evidence="6">
    <location>
        <position position="933"/>
    </location>
</feature>
<feature type="domain" description="PAS" evidence="10">
    <location>
        <begin position="520"/>
        <end position="571"/>
    </location>
</feature>
<dbReference type="InterPro" id="IPR003594">
    <property type="entry name" value="HATPase_dom"/>
</dbReference>
<dbReference type="Proteomes" id="UP000639859">
    <property type="component" value="Unassembled WGS sequence"/>
</dbReference>
<reference evidence="12 13" key="1">
    <citation type="submission" date="2020-11" db="EMBL/GenBank/DDBJ databases">
        <title>genome sequence of strain KACC 18849.</title>
        <authorList>
            <person name="Gao J."/>
            <person name="Zhang X."/>
        </authorList>
    </citation>
    <scope>NUCLEOTIDE SEQUENCE [LARGE SCALE GENOMIC DNA]</scope>
    <source>
        <strain evidence="12 13">KACC 18849</strain>
    </source>
</reference>
<keyword evidence="4" id="KW-0808">Transferase</keyword>
<dbReference type="Gene3D" id="3.40.50.2300">
    <property type="match status" value="1"/>
</dbReference>
<dbReference type="CDD" id="cd00082">
    <property type="entry name" value="HisKA"/>
    <property type="match status" value="1"/>
</dbReference>
<dbReference type="RefSeq" id="WP_198574546.1">
    <property type="nucleotide sequence ID" value="NZ_JADWOX010000001.1"/>
</dbReference>
<keyword evidence="7" id="KW-0175">Coiled coil</keyword>
<dbReference type="PANTHER" id="PTHR43065">
    <property type="entry name" value="SENSOR HISTIDINE KINASE"/>
    <property type="match status" value="1"/>
</dbReference>
<dbReference type="InterPro" id="IPR011006">
    <property type="entry name" value="CheY-like_superfamily"/>
</dbReference>
<dbReference type="InterPro" id="IPR000700">
    <property type="entry name" value="PAS-assoc_C"/>
</dbReference>
<gene>
    <name evidence="12" type="ORF">I4Q42_02900</name>
</gene>
<dbReference type="SMART" id="SM00388">
    <property type="entry name" value="HisKA"/>
    <property type="match status" value="1"/>
</dbReference>
<dbReference type="InterPro" id="IPR029016">
    <property type="entry name" value="GAF-like_dom_sf"/>
</dbReference>
<dbReference type="PANTHER" id="PTHR43065:SF42">
    <property type="entry name" value="TWO-COMPONENT SENSOR PPRA"/>
    <property type="match status" value="1"/>
</dbReference>
<dbReference type="InterPro" id="IPR000014">
    <property type="entry name" value="PAS"/>
</dbReference>
<dbReference type="InterPro" id="IPR003661">
    <property type="entry name" value="HisK_dim/P_dom"/>
</dbReference>
<dbReference type="SMART" id="SM00448">
    <property type="entry name" value="REC"/>
    <property type="match status" value="1"/>
</dbReference>
<dbReference type="InterPro" id="IPR004358">
    <property type="entry name" value="Sig_transdc_His_kin-like_C"/>
</dbReference>
<dbReference type="PROSITE" id="PS50110">
    <property type="entry name" value="RESPONSE_REGULATORY"/>
    <property type="match status" value="1"/>
</dbReference>
<evidence type="ECO:0000259" key="10">
    <source>
        <dbReference type="PROSITE" id="PS50112"/>
    </source>
</evidence>
<dbReference type="Pfam" id="PF08447">
    <property type="entry name" value="PAS_3"/>
    <property type="match status" value="2"/>
</dbReference>
<dbReference type="Gene3D" id="3.30.565.10">
    <property type="entry name" value="Histidine kinase-like ATPase, C-terminal domain"/>
    <property type="match status" value="1"/>
</dbReference>